<keyword evidence="2" id="KW-1185">Reference proteome</keyword>
<sequence length="45" mass="5114">MKHEALSREVIGAAMAATNELRPGLDLAVLINFKHSKIEWKRIVR</sequence>
<reference evidence="1 2" key="1">
    <citation type="submission" date="2019-02" db="EMBL/GenBank/DDBJ databases">
        <title>Deep-cultivation of Planctomycetes and their phenomic and genomic characterization uncovers novel biology.</title>
        <authorList>
            <person name="Wiegand S."/>
            <person name="Jogler M."/>
            <person name="Boedeker C."/>
            <person name="Pinto D."/>
            <person name="Vollmers J."/>
            <person name="Rivas-Marin E."/>
            <person name="Kohn T."/>
            <person name="Peeters S.H."/>
            <person name="Heuer A."/>
            <person name="Rast P."/>
            <person name="Oberbeckmann S."/>
            <person name="Bunk B."/>
            <person name="Jeske O."/>
            <person name="Meyerdierks A."/>
            <person name="Storesund J.E."/>
            <person name="Kallscheuer N."/>
            <person name="Luecker S."/>
            <person name="Lage O.M."/>
            <person name="Pohl T."/>
            <person name="Merkel B.J."/>
            <person name="Hornburger P."/>
            <person name="Mueller R.-W."/>
            <person name="Bruemmer F."/>
            <person name="Labrenz M."/>
            <person name="Spormann A.M."/>
            <person name="Op Den Camp H."/>
            <person name="Overmann J."/>
            <person name="Amann R."/>
            <person name="Jetten M.S.M."/>
            <person name="Mascher T."/>
            <person name="Medema M.H."/>
            <person name="Devos D.P."/>
            <person name="Kaster A.-K."/>
            <person name="Ovreas L."/>
            <person name="Rohde M."/>
            <person name="Galperin M.Y."/>
            <person name="Jogler C."/>
        </authorList>
    </citation>
    <scope>NUCLEOTIDE SEQUENCE [LARGE SCALE GENOMIC DNA]</scope>
    <source>
        <strain evidence="1 2">Pla108</strain>
    </source>
</reference>
<protein>
    <submittedName>
        <fullName evidence="1">Uncharacterized protein</fullName>
    </submittedName>
</protein>
<proteinExistence type="predicted"/>
<evidence type="ECO:0000313" key="2">
    <source>
        <dbReference type="Proteomes" id="UP000317421"/>
    </source>
</evidence>
<dbReference type="Proteomes" id="UP000317421">
    <property type="component" value="Unassembled WGS sequence"/>
</dbReference>
<organism evidence="1 2">
    <name type="scientific">Botrimarina colliarenosi</name>
    <dbReference type="NCBI Taxonomy" id="2528001"/>
    <lineage>
        <taxon>Bacteria</taxon>
        <taxon>Pseudomonadati</taxon>
        <taxon>Planctomycetota</taxon>
        <taxon>Planctomycetia</taxon>
        <taxon>Pirellulales</taxon>
        <taxon>Lacipirellulaceae</taxon>
        <taxon>Botrimarina</taxon>
    </lineage>
</organism>
<accession>A0A5C6A9M1</accession>
<gene>
    <name evidence="1" type="ORF">Pla108_24860</name>
</gene>
<evidence type="ECO:0000313" key="1">
    <source>
        <dbReference type="EMBL" id="TWT96712.1"/>
    </source>
</evidence>
<dbReference type="RefSeq" id="WP_197526509.1">
    <property type="nucleotide sequence ID" value="NZ_SJPR01000003.1"/>
</dbReference>
<dbReference type="AlphaFoldDB" id="A0A5C6A9M1"/>
<comment type="caution">
    <text evidence="1">The sequence shown here is derived from an EMBL/GenBank/DDBJ whole genome shotgun (WGS) entry which is preliminary data.</text>
</comment>
<dbReference type="EMBL" id="SJPR01000003">
    <property type="protein sequence ID" value="TWT96712.1"/>
    <property type="molecule type" value="Genomic_DNA"/>
</dbReference>
<name>A0A5C6A9M1_9BACT</name>